<accession>A0A1V4AQS1</accession>
<dbReference type="Pfam" id="PF09720">
    <property type="entry name" value="Unstab_antitox"/>
    <property type="match status" value="1"/>
</dbReference>
<dbReference type="Proteomes" id="UP000189681">
    <property type="component" value="Unassembled WGS sequence"/>
</dbReference>
<evidence type="ECO:0000313" key="2">
    <source>
        <dbReference type="Proteomes" id="UP000189681"/>
    </source>
</evidence>
<comment type="caution">
    <text evidence="1">The sequence shown here is derived from an EMBL/GenBank/DDBJ whole genome shotgun (WGS) entry which is preliminary data.</text>
</comment>
<name>A0A1V4AQS1_9BACT</name>
<dbReference type="STRING" id="1004156.AYP45_14595"/>
<evidence type="ECO:0000313" key="1">
    <source>
        <dbReference type="EMBL" id="OOP55473.1"/>
    </source>
</evidence>
<dbReference type="EMBL" id="AYTS01000142">
    <property type="protein sequence ID" value="OOP55473.1"/>
    <property type="molecule type" value="Genomic_DNA"/>
</dbReference>
<gene>
    <name evidence="1" type="ORF">AYP45_14595</name>
</gene>
<sequence length="72" mass="8416">MITDTKQILKKALELPPIERAHLVNSLLSSLDQTDEHIDNLWRKEVEDRINAYKVGKIKSITLKEVLSKYRK</sequence>
<organism evidence="1 2">
    <name type="scientific">Candidatus Brocadia carolinensis</name>
    <dbReference type="NCBI Taxonomy" id="1004156"/>
    <lineage>
        <taxon>Bacteria</taxon>
        <taxon>Pseudomonadati</taxon>
        <taxon>Planctomycetota</taxon>
        <taxon>Candidatus Brocadiia</taxon>
        <taxon>Candidatus Brocadiales</taxon>
        <taxon>Candidatus Brocadiaceae</taxon>
        <taxon>Candidatus Brocadia</taxon>
    </lineage>
</organism>
<protein>
    <recommendedName>
        <fullName evidence="3">Addiction module protein</fullName>
    </recommendedName>
</protein>
<dbReference type="InterPro" id="IPR013406">
    <property type="entry name" value="CHP02574_addiction_mod"/>
</dbReference>
<proteinExistence type="predicted"/>
<dbReference type="AlphaFoldDB" id="A0A1V4AQS1"/>
<dbReference type="NCBIfam" id="TIGR02574">
    <property type="entry name" value="stabl_TIGR02574"/>
    <property type="match status" value="1"/>
</dbReference>
<reference evidence="1 2" key="1">
    <citation type="journal article" date="2017" name="Water Res.">
        <title>Discovery and metagenomic analysis of an anammox bacterial enrichment related to Candidatus "Brocadia caroliniensis" in a full-scale glycerol-fed nitritation-denitritation separate centrate treatment process.</title>
        <authorList>
            <person name="Park H."/>
            <person name="Brotto A.C."/>
            <person name="van Loosdrecht M.C."/>
            <person name="Chandran K."/>
        </authorList>
    </citation>
    <scope>NUCLEOTIDE SEQUENCE [LARGE SCALE GENOMIC DNA]</scope>
    <source>
        <strain evidence="1">26THWARD</strain>
    </source>
</reference>
<evidence type="ECO:0008006" key="3">
    <source>
        <dbReference type="Google" id="ProtNLM"/>
    </source>
</evidence>